<protein>
    <submittedName>
        <fullName evidence="2">Uncharacterized protein</fullName>
    </submittedName>
</protein>
<evidence type="ECO:0000313" key="2">
    <source>
        <dbReference type="EMBL" id="CDW33035.1"/>
    </source>
</evidence>
<accession>A0A0K2U4S7</accession>
<dbReference type="EMBL" id="HACA01015674">
    <property type="protein sequence ID" value="CDW33035.1"/>
    <property type="molecule type" value="Transcribed_RNA"/>
</dbReference>
<feature type="compositionally biased region" description="Polar residues" evidence="1">
    <location>
        <begin position="13"/>
        <end position="24"/>
    </location>
</feature>
<organism evidence="2">
    <name type="scientific">Lepeophtheirus salmonis</name>
    <name type="common">Salmon louse</name>
    <name type="synonym">Caligus salmonis</name>
    <dbReference type="NCBI Taxonomy" id="72036"/>
    <lineage>
        <taxon>Eukaryota</taxon>
        <taxon>Metazoa</taxon>
        <taxon>Ecdysozoa</taxon>
        <taxon>Arthropoda</taxon>
        <taxon>Crustacea</taxon>
        <taxon>Multicrustacea</taxon>
        <taxon>Hexanauplia</taxon>
        <taxon>Copepoda</taxon>
        <taxon>Siphonostomatoida</taxon>
        <taxon>Caligidae</taxon>
        <taxon>Lepeophtheirus</taxon>
    </lineage>
</organism>
<proteinExistence type="predicted"/>
<name>A0A0K2U4S7_LEPSM</name>
<feature type="compositionally biased region" description="Basic and acidic residues" evidence="1">
    <location>
        <begin position="1"/>
        <end position="12"/>
    </location>
</feature>
<dbReference type="AlphaFoldDB" id="A0A0K2U4S7"/>
<reference evidence="2" key="1">
    <citation type="submission" date="2014-05" db="EMBL/GenBank/DDBJ databases">
        <authorList>
            <person name="Chronopoulou M."/>
        </authorList>
    </citation>
    <scope>NUCLEOTIDE SEQUENCE</scope>
    <source>
        <tissue evidence="2">Whole organism</tissue>
    </source>
</reference>
<sequence>MIIPKSLREETSVRQTSCEPSKATSPVFVAI</sequence>
<evidence type="ECO:0000256" key="1">
    <source>
        <dbReference type="SAM" id="MobiDB-lite"/>
    </source>
</evidence>
<feature type="region of interest" description="Disordered" evidence="1">
    <location>
        <begin position="1"/>
        <end position="31"/>
    </location>
</feature>